<gene>
    <name evidence="2" type="ORF">I7X43_04665</name>
</gene>
<dbReference type="GO" id="GO:0015297">
    <property type="term" value="F:antiporter activity"/>
    <property type="evidence" value="ECO:0007669"/>
    <property type="project" value="InterPro"/>
</dbReference>
<accession>A0A931ND21</accession>
<keyword evidence="3" id="KW-1185">Reference proteome</keyword>
<protein>
    <submittedName>
        <fullName evidence="2">MATE family efflux transporter</fullName>
    </submittedName>
</protein>
<evidence type="ECO:0000313" key="2">
    <source>
        <dbReference type="EMBL" id="MBH9552139.1"/>
    </source>
</evidence>
<feature type="transmembrane region" description="Helical" evidence="1">
    <location>
        <begin position="112"/>
        <end position="130"/>
    </location>
</feature>
<feature type="transmembrane region" description="Helical" evidence="1">
    <location>
        <begin position="176"/>
        <end position="196"/>
    </location>
</feature>
<proteinExistence type="predicted"/>
<dbReference type="GO" id="GO:0016020">
    <property type="term" value="C:membrane"/>
    <property type="evidence" value="ECO:0007669"/>
    <property type="project" value="InterPro"/>
</dbReference>
<dbReference type="InterPro" id="IPR002528">
    <property type="entry name" value="MATE_fam"/>
</dbReference>
<sequence>MWPLLWPLFLELALGMVVGAVATALASRVSDGAAGAFALTQQLQATLFIFFRIIGAGMGVVITQALGGGQREAADAMARAALAASTWVGLTCAALAWAGAQPLLRALNAPAELLPLAVAFLQWMAPGLVLDAWNASMGSVMRSHLRARDSLMVLIVMNTGQLVLATLWMPTFGLVGFAWALIASRVVALALHTLLWTQRLNLRPRWADWWQWRPVEVRAMLHIGLPGAAENIAYRIAYTATMAVVASLGLPALAAHAYASQIMFFVLLAGLAIGLSLEILIGHLIGAGRLHEANRLLRRALALGLLTSVLVALGVALAGPWLLRAFTQDAGIAAQAAGLLWLVVLLEPGRTFNLVVINALRAAGDARYPVAVGAGSMLVVLAGGAWLLGGPLGWGLTGVWLAYVADEWLRGVLMWRRWVRLDWVPAARGVRRRLRGLQRTAG</sequence>
<keyword evidence="1" id="KW-1133">Transmembrane helix</keyword>
<feature type="transmembrane region" description="Helical" evidence="1">
    <location>
        <begin position="300"/>
        <end position="323"/>
    </location>
</feature>
<comment type="caution">
    <text evidence="2">The sequence shown here is derived from an EMBL/GenBank/DDBJ whole genome shotgun (WGS) entry which is preliminary data.</text>
</comment>
<dbReference type="PANTHER" id="PTHR42925:SF1">
    <property type="entry name" value="VIRULENCE FACTOR MVIN"/>
    <property type="match status" value="1"/>
</dbReference>
<name>A0A931ND21_9BURK</name>
<dbReference type="Proteomes" id="UP000620139">
    <property type="component" value="Unassembled WGS sequence"/>
</dbReference>
<feature type="transmembrane region" description="Helical" evidence="1">
    <location>
        <begin position="45"/>
        <end position="68"/>
    </location>
</feature>
<evidence type="ECO:0000256" key="1">
    <source>
        <dbReference type="SAM" id="Phobius"/>
    </source>
</evidence>
<feature type="transmembrane region" description="Helical" evidence="1">
    <location>
        <begin position="236"/>
        <end position="258"/>
    </location>
</feature>
<organism evidence="2 3">
    <name type="scientific">Inhella gelatinilytica</name>
    <dbReference type="NCBI Taxonomy" id="2795030"/>
    <lineage>
        <taxon>Bacteria</taxon>
        <taxon>Pseudomonadati</taxon>
        <taxon>Pseudomonadota</taxon>
        <taxon>Betaproteobacteria</taxon>
        <taxon>Burkholderiales</taxon>
        <taxon>Sphaerotilaceae</taxon>
        <taxon>Inhella</taxon>
    </lineage>
</organism>
<dbReference type="GO" id="GO:0042910">
    <property type="term" value="F:xenobiotic transmembrane transporter activity"/>
    <property type="evidence" value="ECO:0007669"/>
    <property type="project" value="InterPro"/>
</dbReference>
<dbReference type="Pfam" id="PF01554">
    <property type="entry name" value="MatE"/>
    <property type="match status" value="2"/>
</dbReference>
<keyword evidence="1" id="KW-0472">Membrane</keyword>
<dbReference type="AlphaFoldDB" id="A0A931ND21"/>
<evidence type="ECO:0000313" key="3">
    <source>
        <dbReference type="Proteomes" id="UP000620139"/>
    </source>
</evidence>
<feature type="transmembrane region" description="Helical" evidence="1">
    <location>
        <begin position="80"/>
        <end position="100"/>
    </location>
</feature>
<feature type="transmembrane region" description="Helical" evidence="1">
    <location>
        <begin position="264"/>
        <end position="288"/>
    </location>
</feature>
<feature type="transmembrane region" description="Helical" evidence="1">
    <location>
        <begin position="151"/>
        <end position="170"/>
    </location>
</feature>
<feature type="transmembrane region" description="Helical" evidence="1">
    <location>
        <begin position="394"/>
        <end position="413"/>
    </location>
</feature>
<dbReference type="PANTHER" id="PTHR42925">
    <property type="entry name" value="MULTIDRUG AND TOXIN EFFLUX PROTEIN MATE FAMILY"/>
    <property type="match status" value="1"/>
</dbReference>
<dbReference type="EMBL" id="JAEDAL010000001">
    <property type="protein sequence ID" value="MBH9552139.1"/>
    <property type="molecule type" value="Genomic_DNA"/>
</dbReference>
<dbReference type="InterPro" id="IPR047135">
    <property type="entry name" value="YsiQ"/>
</dbReference>
<feature type="transmembrane region" description="Helical" evidence="1">
    <location>
        <begin position="329"/>
        <end position="347"/>
    </location>
</feature>
<dbReference type="CDD" id="cd13134">
    <property type="entry name" value="MATE_like_8"/>
    <property type="match status" value="1"/>
</dbReference>
<feature type="transmembrane region" description="Helical" evidence="1">
    <location>
        <begin position="368"/>
        <end position="388"/>
    </location>
</feature>
<reference evidence="2" key="1">
    <citation type="submission" date="2020-12" db="EMBL/GenBank/DDBJ databases">
        <title>The genome sequence of Inhella sp. 4Y17.</title>
        <authorList>
            <person name="Liu Y."/>
        </authorList>
    </citation>
    <scope>NUCLEOTIDE SEQUENCE</scope>
    <source>
        <strain evidence="2">4Y10</strain>
    </source>
</reference>
<keyword evidence="1" id="KW-0812">Transmembrane</keyword>